<evidence type="ECO:0000313" key="2">
    <source>
        <dbReference type="EMBL" id="SEL70484.1"/>
    </source>
</evidence>
<evidence type="ECO:0000313" key="3">
    <source>
        <dbReference type="Proteomes" id="UP000199421"/>
    </source>
</evidence>
<keyword evidence="1" id="KW-0472">Membrane</keyword>
<keyword evidence="3" id="KW-1185">Reference proteome</keyword>
<protein>
    <submittedName>
        <fullName evidence="2">Uncharacterized protein</fullName>
    </submittedName>
</protein>
<feature type="transmembrane region" description="Helical" evidence="1">
    <location>
        <begin position="82"/>
        <end position="100"/>
    </location>
</feature>
<accession>A0A1H7SFL2</accession>
<feature type="transmembrane region" description="Helical" evidence="1">
    <location>
        <begin position="106"/>
        <end position="123"/>
    </location>
</feature>
<dbReference type="AlphaFoldDB" id="A0A1H7SFL2"/>
<keyword evidence="1" id="KW-0812">Transmembrane</keyword>
<reference evidence="3" key="1">
    <citation type="submission" date="2016-10" db="EMBL/GenBank/DDBJ databases">
        <authorList>
            <person name="Varghese N."/>
            <person name="Submissions S."/>
        </authorList>
    </citation>
    <scope>NUCLEOTIDE SEQUENCE [LARGE SCALE GENOMIC DNA]</scope>
    <source>
        <strain evidence="3">DSM 18733</strain>
    </source>
</reference>
<gene>
    <name evidence="2" type="ORF">SAMN05661044_03179</name>
</gene>
<dbReference type="Proteomes" id="UP000199421">
    <property type="component" value="Unassembled WGS sequence"/>
</dbReference>
<dbReference type="EMBL" id="FOAF01000003">
    <property type="protein sequence ID" value="SEL70484.1"/>
    <property type="molecule type" value="Genomic_DNA"/>
</dbReference>
<proteinExistence type="predicted"/>
<name>A0A1H7SFL2_OLID1</name>
<sequence>MTNLYVKIPKNRFYKDRSYTIFIDAEERGELSYYNPELSVDLGEGEYLLTVESDHYFFEEVICISGATSKTISLYPTANIKMMAFVFFGIIALSFISAFFTNLKANALISLVFFMIPTCLLVYQSMIRGEKEKLVSIKPHK</sequence>
<dbReference type="RefSeq" id="WP_093326323.1">
    <property type="nucleotide sequence ID" value="NZ_FOAF01000003.1"/>
</dbReference>
<evidence type="ECO:0000256" key="1">
    <source>
        <dbReference type="SAM" id="Phobius"/>
    </source>
</evidence>
<organism evidence="2 3">
    <name type="scientific">Olivibacter domesticus</name>
    <name type="common">Pseudosphingobacterium domesticum</name>
    <dbReference type="NCBI Taxonomy" id="407022"/>
    <lineage>
        <taxon>Bacteria</taxon>
        <taxon>Pseudomonadati</taxon>
        <taxon>Bacteroidota</taxon>
        <taxon>Sphingobacteriia</taxon>
        <taxon>Sphingobacteriales</taxon>
        <taxon>Sphingobacteriaceae</taxon>
        <taxon>Olivibacter</taxon>
    </lineage>
</organism>
<keyword evidence="1" id="KW-1133">Transmembrane helix</keyword>